<dbReference type="OrthoDB" id="3402203at2"/>
<organism evidence="1 2">
    <name type="scientific">Streptomyces mimosae</name>
    <dbReference type="NCBI Taxonomy" id="2586635"/>
    <lineage>
        <taxon>Bacteria</taxon>
        <taxon>Bacillati</taxon>
        <taxon>Actinomycetota</taxon>
        <taxon>Actinomycetes</taxon>
        <taxon>Kitasatosporales</taxon>
        <taxon>Streptomycetaceae</taxon>
        <taxon>Streptomyces</taxon>
    </lineage>
</organism>
<protein>
    <submittedName>
        <fullName evidence="1">Uncharacterized protein</fullName>
    </submittedName>
</protein>
<dbReference type="Proteomes" id="UP000314251">
    <property type="component" value="Unassembled WGS sequence"/>
</dbReference>
<reference evidence="1" key="1">
    <citation type="submission" date="2019-10" db="EMBL/GenBank/DDBJ databases">
        <title>Nonomuraea sp. nov., isolated from Phyllanthus amarus.</title>
        <authorList>
            <person name="Klykleung N."/>
            <person name="Tanasupawat S."/>
        </authorList>
    </citation>
    <scope>NUCLEOTIDE SEQUENCE [LARGE SCALE GENOMIC DNA]</scope>
    <source>
        <strain evidence="1">3MP-10</strain>
    </source>
</reference>
<accession>A0A5N6AI93</accession>
<dbReference type="Pfam" id="PF19450">
    <property type="entry name" value="DUF5988"/>
    <property type="match status" value="1"/>
</dbReference>
<name>A0A5N6AI93_9ACTN</name>
<gene>
    <name evidence="1" type="ORF">FH607_008265</name>
</gene>
<dbReference type="InterPro" id="IPR046030">
    <property type="entry name" value="DUF5988"/>
</dbReference>
<evidence type="ECO:0000313" key="1">
    <source>
        <dbReference type="EMBL" id="KAB8167955.1"/>
    </source>
</evidence>
<sequence length="69" mass="8035">MWQFKVFLVGGPSSFPDDERVQFTTSLTEKIKHRFGSGYEHFRHEGDFTTLNGEKLAVFHWTDRTAIAE</sequence>
<comment type="caution">
    <text evidence="1">The sequence shown here is derived from an EMBL/GenBank/DDBJ whole genome shotgun (WGS) entry which is preliminary data.</text>
</comment>
<dbReference type="EMBL" id="VDLY02000004">
    <property type="protein sequence ID" value="KAB8167955.1"/>
    <property type="molecule type" value="Genomic_DNA"/>
</dbReference>
<dbReference type="AlphaFoldDB" id="A0A5N6AI93"/>
<keyword evidence="2" id="KW-1185">Reference proteome</keyword>
<proteinExistence type="predicted"/>
<evidence type="ECO:0000313" key="2">
    <source>
        <dbReference type="Proteomes" id="UP000314251"/>
    </source>
</evidence>
<dbReference type="RefSeq" id="WP_139666966.1">
    <property type="nucleotide sequence ID" value="NZ_VDLY02000004.1"/>
</dbReference>